<feature type="region of interest" description="Disordered" evidence="3">
    <location>
        <begin position="155"/>
        <end position="228"/>
    </location>
</feature>
<dbReference type="PANTHER" id="PTHR47447:SF17">
    <property type="entry name" value="OS12G0638900 PROTEIN"/>
    <property type="match status" value="1"/>
</dbReference>
<comment type="caution">
    <text evidence="4">The sequence shown here is derived from an EMBL/GenBank/DDBJ whole genome shotgun (WGS) entry which is preliminary data.</text>
</comment>
<dbReference type="PANTHER" id="PTHR47447">
    <property type="entry name" value="OS03G0856100 PROTEIN"/>
    <property type="match status" value="1"/>
</dbReference>
<feature type="compositionally biased region" description="Acidic residues" evidence="3">
    <location>
        <begin position="167"/>
        <end position="179"/>
    </location>
</feature>
<evidence type="ECO:0008006" key="6">
    <source>
        <dbReference type="Google" id="ProtNLM"/>
    </source>
</evidence>
<keyword evidence="5" id="KW-1185">Reference proteome</keyword>
<evidence type="ECO:0000256" key="3">
    <source>
        <dbReference type="SAM" id="MobiDB-lite"/>
    </source>
</evidence>
<feature type="region of interest" description="Disordered" evidence="3">
    <location>
        <begin position="51"/>
        <end position="78"/>
    </location>
</feature>
<keyword evidence="2" id="KW-0175">Coiled coil</keyword>
<keyword evidence="1" id="KW-0677">Repeat</keyword>
<feature type="coiled-coil region" evidence="2">
    <location>
        <begin position="472"/>
        <end position="499"/>
    </location>
</feature>
<feature type="region of interest" description="Disordered" evidence="3">
    <location>
        <begin position="827"/>
        <end position="855"/>
    </location>
</feature>
<dbReference type="Proteomes" id="UP001153069">
    <property type="component" value="Unassembled WGS sequence"/>
</dbReference>
<sequence>MWRAQSATRTLRTASAIASRRRPIVSTNKHGKIPPLGALLFQNQPVSRLSTHANPHRTEEESLHDPTSLSSSTEATTKKGAKDLFRTLKAYNSMPQNLLIARQQQHQTTSWRDADIFQGYKRGQFLGGGSSWGSASAAASALEPDDDYHELEDLREEQEENYHEDPKVEEEESCEDQVLLEDQTKSQPSQLLPQQQQQQSTTWSKKQASNNNDTRNNREQKSSQQKEAEYHLQMAMKKFRNPDRAIQIFQHATFHRGMELSLDLVMDFFDYLTYSHPFHAYEILHYILARTQTDVFEQQQDSSPITTAQQTRVASSTLEKEQIAFLYRRMCIAVRLVDPVKNLHSEIRTMVSGLSSELKQLHIDIQEECYPHLVTSLVTQRSADVGRWAWHLYAKMSNMELDLPPKYFQHLLTCAKYSRMDNLPYHDVLHRTVQGGFRPLPHIVLTVVENMFPYTPNIQGSHVALDAVLELQRQTVEIIQQQQEEVADIERQVNERLENSNGDIQQQKHVEKELMELKKRLDLIRPPHSYVMGMSTLEYMADAAARHNHVEFTMLIWDALDLFGMEPTKDIYESTVLCFAKNPHLCDSALVVLNDMEEKGYKHSSAFVRSLTTALLRSDPRCMERVNGLLDAFVAGEEDTVQFTPSLLNIVLSAHAWRGNVDSCLSLLEMFQSQGWSPSIDSFTFVLESVGKATRRLVDDKLLINPNKKQYILDSYLATVESILGQLEETQDDQGNPIALDKRFIRNYIEFLCLIDDVKTAGLVVIDFLEQTGRLEQLVDNKTLLRVAVAHASKGDYDLARQFAASTSEVLPFIDAKIDKIEAFQNREQPDAAGEDSHAATLEVQDSSVSDDELR</sequence>
<feature type="compositionally biased region" description="Polar residues" evidence="3">
    <location>
        <begin position="65"/>
        <end position="75"/>
    </location>
</feature>
<dbReference type="AlphaFoldDB" id="A0A9N8H2Q5"/>
<dbReference type="InterPro" id="IPR011990">
    <property type="entry name" value="TPR-like_helical_dom_sf"/>
</dbReference>
<accession>A0A9N8H2Q5</accession>
<protein>
    <recommendedName>
        <fullName evidence="6">Pentatricopeptide repeat-containing protein</fullName>
    </recommendedName>
</protein>
<gene>
    <name evidence="4" type="ORF">SEMRO_13_G009780.1</name>
</gene>
<evidence type="ECO:0000256" key="2">
    <source>
        <dbReference type="SAM" id="Coils"/>
    </source>
</evidence>
<dbReference type="EMBL" id="CAICTM010000013">
    <property type="protein sequence ID" value="CAB9497020.1"/>
    <property type="molecule type" value="Genomic_DNA"/>
</dbReference>
<feature type="compositionally biased region" description="Low complexity" evidence="3">
    <location>
        <begin position="185"/>
        <end position="207"/>
    </location>
</feature>
<feature type="compositionally biased region" description="Basic and acidic residues" evidence="3">
    <location>
        <begin position="215"/>
        <end position="228"/>
    </location>
</feature>
<evidence type="ECO:0000313" key="4">
    <source>
        <dbReference type="EMBL" id="CAB9497020.1"/>
    </source>
</evidence>
<evidence type="ECO:0000256" key="1">
    <source>
        <dbReference type="ARBA" id="ARBA00022737"/>
    </source>
</evidence>
<dbReference type="OrthoDB" id="185373at2759"/>
<proteinExistence type="predicted"/>
<dbReference type="Gene3D" id="1.25.40.10">
    <property type="entry name" value="Tetratricopeptide repeat domain"/>
    <property type="match status" value="1"/>
</dbReference>
<evidence type="ECO:0000313" key="5">
    <source>
        <dbReference type="Proteomes" id="UP001153069"/>
    </source>
</evidence>
<name>A0A9N8H2Q5_9STRA</name>
<reference evidence="4" key="1">
    <citation type="submission" date="2020-06" db="EMBL/GenBank/DDBJ databases">
        <authorList>
            <consortium name="Plant Systems Biology data submission"/>
        </authorList>
    </citation>
    <scope>NUCLEOTIDE SEQUENCE</scope>
    <source>
        <strain evidence="4">D6</strain>
    </source>
</reference>
<organism evidence="4 5">
    <name type="scientific">Seminavis robusta</name>
    <dbReference type="NCBI Taxonomy" id="568900"/>
    <lineage>
        <taxon>Eukaryota</taxon>
        <taxon>Sar</taxon>
        <taxon>Stramenopiles</taxon>
        <taxon>Ochrophyta</taxon>
        <taxon>Bacillariophyta</taxon>
        <taxon>Bacillariophyceae</taxon>
        <taxon>Bacillariophycidae</taxon>
        <taxon>Naviculales</taxon>
        <taxon>Naviculaceae</taxon>
        <taxon>Seminavis</taxon>
    </lineage>
</organism>